<dbReference type="InterPro" id="IPR005648">
    <property type="entry name" value="FlgD"/>
</dbReference>
<accession>A0ABU1UW34</accession>
<keyword evidence="8" id="KW-0282">Flagellum</keyword>
<evidence type="ECO:0000313" key="9">
    <source>
        <dbReference type="Proteomes" id="UP001253595"/>
    </source>
</evidence>
<dbReference type="Gene3D" id="2.30.30.910">
    <property type="match status" value="1"/>
</dbReference>
<gene>
    <name evidence="8" type="ORF">J2X05_001409</name>
</gene>
<evidence type="ECO:0000256" key="3">
    <source>
        <dbReference type="ARBA" id="ARBA00022795"/>
    </source>
</evidence>
<proteinExistence type="inferred from homology"/>
<dbReference type="Pfam" id="PF03963">
    <property type="entry name" value="FlgD"/>
    <property type="match status" value="1"/>
</dbReference>
<evidence type="ECO:0000256" key="4">
    <source>
        <dbReference type="ARBA" id="ARBA00024746"/>
    </source>
</evidence>
<evidence type="ECO:0000256" key="2">
    <source>
        <dbReference type="ARBA" id="ARBA00016013"/>
    </source>
</evidence>
<keyword evidence="3 5" id="KW-1005">Bacterial flagellum biogenesis</keyword>
<dbReference type="EMBL" id="JAVDVX010000002">
    <property type="protein sequence ID" value="MDR7089403.1"/>
    <property type="molecule type" value="Genomic_DNA"/>
</dbReference>
<dbReference type="InterPro" id="IPR025963">
    <property type="entry name" value="FLgD_Tudor"/>
</dbReference>
<keyword evidence="9" id="KW-1185">Reference proteome</keyword>
<dbReference type="Pfam" id="PF13860">
    <property type="entry name" value="FlgD_ig"/>
    <property type="match status" value="1"/>
</dbReference>
<dbReference type="Pfam" id="PF13861">
    <property type="entry name" value="FLgD_tudor"/>
    <property type="match status" value="1"/>
</dbReference>
<dbReference type="InterPro" id="IPR025965">
    <property type="entry name" value="FlgD/Vpr_Ig-like"/>
</dbReference>
<reference evidence="8 9" key="1">
    <citation type="submission" date="2023-07" db="EMBL/GenBank/DDBJ databases">
        <title>Sorghum-associated microbial communities from plants grown in Nebraska, USA.</title>
        <authorList>
            <person name="Schachtman D."/>
        </authorList>
    </citation>
    <scope>NUCLEOTIDE SEQUENCE [LARGE SCALE GENOMIC DNA]</scope>
    <source>
        <strain evidence="8 9">BE190</strain>
    </source>
</reference>
<evidence type="ECO:0000259" key="6">
    <source>
        <dbReference type="Pfam" id="PF13860"/>
    </source>
</evidence>
<sequence length="234" mass="24833">MTVSNATATNNVTDNLSITKKQETKKNTNELGQAAFLELMITQMNNQNPLSPQDNSEFVAQLAQFSSVEGLERLNTSFNSFMSNNALQASSLVGRSVTVESDTSTLVKGGIVAGSVDLTYPTKDMKVSIYDSTGSLVQAIPVGDVPAGEAVFRWDGQNLEVNGELLDWEADEDSVAAAGKYRFEITATQNGKSEALNTSLSANVNSVTIGENGALILNLAGIGAVDAKDVKQFN</sequence>
<feature type="domain" description="FlgD Tudor-like" evidence="7">
    <location>
        <begin position="84"/>
        <end position="231"/>
    </location>
</feature>
<evidence type="ECO:0000256" key="5">
    <source>
        <dbReference type="RuleBase" id="RU362076"/>
    </source>
</evidence>
<keyword evidence="8" id="KW-0966">Cell projection</keyword>
<evidence type="ECO:0000256" key="1">
    <source>
        <dbReference type="ARBA" id="ARBA00010577"/>
    </source>
</evidence>
<feature type="domain" description="FlgD/Vpr Ig-like" evidence="6">
    <location>
        <begin position="103"/>
        <end position="190"/>
    </location>
</feature>
<evidence type="ECO:0000313" key="8">
    <source>
        <dbReference type="EMBL" id="MDR7089403.1"/>
    </source>
</evidence>
<protein>
    <recommendedName>
        <fullName evidence="2 5">Basal-body rod modification protein FlgD</fullName>
    </recommendedName>
</protein>
<dbReference type="RefSeq" id="WP_310070470.1">
    <property type="nucleotide sequence ID" value="NZ_JAVDVX010000002.1"/>
</dbReference>
<comment type="function">
    <text evidence="4 5">Required for flagellar hook formation. May act as a scaffolding protein.</text>
</comment>
<dbReference type="Gene3D" id="2.60.40.4070">
    <property type="match status" value="1"/>
</dbReference>
<comment type="caution">
    <text evidence="8">The sequence shown here is derived from an EMBL/GenBank/DDBJ whole genome shotgun (WGS) entry which is preliminary data.</text>
</comment>
<keyword evidence="8" id="KW-0969">Cilium</keyword>
<evidence type="ECO:0000259" key="7">
    <source>
        <dbReference type="Pfam" id="PF13861"/>
    </source>
</evidence>
<dbReference type="Proteomes" id="UP001253595">
    <property type="component" value="Unassembled WGS sequence"/>
</dbReference>
<name>A0ABU1UW34_9GAMM</name>
<comment type="similarity">
    <text evidence="1 5">Belongs to the FlgD family.</text>
</comment>
<organism evidence="8 9">
    <name type="scientific">Cellvibrio fibrivorans</name>
    <dbReference type="NCBI Taxonomy" id="126350"/>
    <lineage>
        <taxon>Bacteria</taxon>
        <taxon>Pseudomonadati</taxon>
        <taxon>Pseudomonadota</taxon>
        <taxon>Gammaproteobacteria</taxon>
        <taxon>Cellvibrionales</taxon>
        <taxon>Cellvibrionaceae</taxon>
        <taxon>Cellvibrio</taxon>
    </lineage>
</organism>